<organism evidence="1 2">
    <name type="scientific">Arenimonas composti TR7-09 = DSM 18010</name>
    <dbReference type="NCBI Taxonomy" id="1121013"/>
    <lineage>
        <taxon>Bacteria</taxon>
        <taxon>Pseudomonadati</taxon>
        <taxon>Pseudomonadota</taxon>
        <taxon>Gammaproteobacteria</taxon>
        <taxon>Lysobacterales</taxon>
        <taxon>Lysobacteraceae</taxon>
        <taxon>Arenimonas</taxon>
    </lineage>
</organism>
<keyword evidence="2" id="KW-1185">Reference proteome</keyword>
<dbReference type="RefSeq" id="WP_026817519.1">
    <property type="nucleotide sequence ID" value="NZ_AUFF01000011.1"/>
</dbReference>
<comment type="caution">
    <text evidence="1">The sequence shown here is derived from an EMBL/GenBank/DDBJ whole genome shotgun (WGS) entry which is preliminary data.</text>
</comment>
<dbReference type="InterPro" id="IPR036465">
    <property type="entry name" value="vWFA_dom_sf"/>
</dbReference>
<accession>A0A091BBD6</accession>
<dbReference type="AlphaFoldDB" id="A0A091BBD6"/>
<proteinExistence type="predicted"/>
<sequence length="213" mass="23184">MTDRSHITILLDRTGSMQDIRADVVGGFNAFLAAQQALPGQATLTLVQFDSQDPYEVIHAAAPLATVAPLTLEQYVPRASTPLYDAMGRGILDLELRLARLPEAERPRQVIFVVVTDGMENASREFRRDRVMALIEAKKKLGWDFVFLSADLGAFADAGDLGVVYESRLAFSKSARGSERAWAAASDKIGRRRGGAAAVVFDDQDRQAGDDTA</sequence>
<gene>
    <name evidence="1" type="ORF">P873_13525</name>
</gene>
<evidence type="ECO:0000313" key="2">
    <source>
        <dbReference type="Proteomes" id="UP000029391"/>
    </source>
</evidence>
<reference evidence="1 2" key="1">
    <citation type="submission" date="2013-09" db="EMBL/GenBank/DDBJ databases">
        <title>Genome sequencing of Arenimonas composti.</title>
        <authorList>
            <person name="Chen F."/>
            <person name="Wang G."/>
        </authorList>
    </citation>
    <scope>NUCLEOTIDE SEQUENCE [LARGE SCALE GENOMIC DNA]</scope>
    <source>
        <strain evidence="1 2">TR7-09</strain>
    </source>
</reference>
<evidence type="ECO:0008006" key="3">
    <source>
        <dbReference type="Google" id="ProtNLM"/>
    </source>
</evidence>
<dbReference type="EMBL" id="AWXU01000048">
    <property type="protein sequence ID" value="KFN48827.1"/>
    <property type="molecule type" value="Genomic_DNA"/>
</dbReference>
<dbReference type="STRING" id="1121013.GCA_000426365_02618"/>
<dbReference type="SUPFAM" id="SSF53300">
    <property type="entry name" value="vWA-like"/>
    <property type="match status" value="1"/>
</dbReference>
<dbReference type="Proteomes" id="UP000029391">
    <property type="component" value="Unassembled WGS sequence"/>
</dbReference>
<protein>
    <recommendedName>
        <fullName evidence="3">VWFA domain-containing protein</fullName>
    </recommendedName>
</protein>
<dbReference type="eggNOG" id="COG2304">
    <property type="taxonomic scope" value="Bacteria"/>
</dbReference>
<dbReference type="Gene3D" id="3.40.50.410">
    <property type="entry name" value="von Willebrand factor, type A domain"/>
    <property type="match status" value="1"/>
</dbReference>
<evidence type="ECO:0000313" key="1">
    <source>
        <dbReference type="EMBL" id="KFN48827.1"/>
    </source>
</evidence>
<name>A0A091BBD6_9GAMM</name>